<protein>
    <submittedName>
        <fullName evidence="1">Uncharacterized protein</fullName>
    </submittedName>
</protein>
<proteinExistence type="predicted"/>
<evidence type="ECO:0000313" key="1">
    <source>
        <dbReference type="EMBL" id="CAL0323475.1"/>
    </source>
</evidence>
<dbReference type="EMBL" id="CAXHTB010000017">
    <property type="protein sequence ID" value="CAL0323475.1"/>
    <property type="molecule type" value="Genomic_DNA"/>
</dbReference>
<name>A0AAV1XQW4_LUPLU</name>
<dbReference type="Proteomes" id="UP001497480">
    <property type="component" value="Unassembled WGS sequence"/>
</dbReference>
<gene>
    <name evidence="1" type="ORF">LLUT_LOCUS24535</name>
</gene>
<organism evidence="1 2">
    <name type="scientific">Lupinus luteus</name>
    <name type="common">European yellow lupine</name>
    <dbReference type="NCBI Taxonomy" id="3873"/>
    <lineage>
        <taxon>Eukaryota</taxon>
        <taxon>Viridiplantae</taxon>
        <taxon>Streptophyta</taxon>
        <taxon>Embryophyta</taxon>
        <taxon>Tracheophyta</taxon>
        <taxon>Spermatophyta</taxon>
        <taxon>Magnoliopsida</taxon>
        <taxon>eudicotyledons</taxon>
        <taxon>Gunneridae</taxon>
        <taxon>Pentapetalae</taxon>
        <taxon>rosids</taxon>
        <taxon>fabids</taxon>
        <taxon>Fabales</taxon>
        <taxon>Fabaceae</taxon>
        <taxon>Papilionoideae</taxon>
        <taxon>50 kb inversion clade</taxon>
        <taxon>genistoids sensu lato</taxon>
        <taxon>core genistoids</taxon>
        <taxon>Genisteae</taxon>
        <taxon>Lupinus</taxon>
    </lineage>
</organism>
<sequence>MSAFVYPINIGSSLPQHKHLLVVPLVYLNIHLTAFQCPLPGLDKNLLTTPTAWVISDLIQIMTYIRLPTIEE</sequence>
<comment type="caution">
    <text evidence="1">The sequence shown here is derived from an EMBL/GenBank/DDBJ whole genome shotgun (WGS) entry which is preliminary data.</text>
</comment>
<keyword evidence="2" id="KW-1185">Reference proteome</keyword>
<evidence type="ECO:0000313" key="2">
    <source>
        <dbReference type="Proteomes" id="UP001497480"/>
    </source>
</evidence>
<dbReference type="AlphaFoldDB" id="A0AAV1XQW4"/>
<accession>A0AAV1XQW4</accession>
<reference evidence="1 2" key="1">
    <citation type="submission" date="2024-03" db="EMBL/GenBank/DDBJ databases">
        <authorList>
            <person name="Martinez-Hernandez J."/>
        </authorList>
    </citation>
    <scope>NUCLEOTIDE SEQUENCE [LARGE SCALE GENOMIC DNA]</scope>
</reference>